<keyword evidence="4" id="KW-0378">Hydrolase</keyword>
<keyword evidence="5" id="KW-1185">Reference proteome</keyword>
<feature type="chain" id="PRO_5039705323" evidence="2">
    <location>
        <begin position="19"/>
        <end position="317"/>
    </location>
</feature>
<dbReference type="InterPro" id="IPR011330">
    <property type="entry name" value="Glyco_hydro/deAcase_b/a-brl"/>
</dbReference>
<dbReference type="PANTHER" id="PTHR10587">
    <property type="entry name" value="GLYCOSYL TRANSFERASE-RELATED"/>
    <property type="match status" value="1"/>
</dbReference>
<dbReference type="PATRIC" id="fig|36849.3.peg.1120"/>
<dbReference type="RefSeq" id="WP_054874153.1">
    <property type="nucleotide sequence ID" value="NZ_LKET01000024.1"/>
</dbReference>
<dbReference type="OrthoDB" id="9812065at2"/>
<dbReference type="Gene3D" id="3.20.20.370">
    <property type="entry name" value="Glycoside hydrolase/deacetylase"/>
    <property type="match status" value="1"/>
</dbReference>
<dbReference type="GO" id="GO:0005975">
    <property type="term" value="P:carbohydrate metabolic process"/>
    <property type="evidence" value="ECO:0007669"/>
    <property type="project" value="InterPro"/>
</dbReference>
<evidence type="ECO:0000259" key="3">
    <source>
        <dbReference type="PROSITE" id="PS51677"/>
    </source>
</evidence>
<sequence length="317" mass="35690">MKKAAIMILALFTLLNSASCGLIGQDKIVSEKNPDFVFDDEISSVSNEDNEDIKETANEDTVTPTTPTVPTPKDSIDYPIVDISTLSNEKIVNWMPGRNKEHKVPILSSKFKNILDKYEGYFTGDTENKVIYLTFDEGYENGYTGEILDILKQKGVTAAFFVTLPYIKKNPELVKRMVDEGHIVGNHSETHPSMPDVSDEKVLSEIKNTADYFKEITGKDMPGFFRPPMGEWSERTLYLTNSLGYKTILWSMAHKDWDTNNQPGKAATLDFVNTYYHNGAILLLHAVSKSNTEALGEIIQNLQNNGYRFAPLDELKK</sequence>
<dbReference type="PROSITE" id="PS51677">
    <property type="entry name" value="NODB"/>
    <property type="match status" value="1"/>
</dbReference>
<dbReference type="InterPro" id="IPR002509">
    <property type="entry name" value="NODB_dom"/>
</dbReference>
<dbReference type="GO" id="GO:0016810">
    <property type="term" value="F:hydrolase activity, acting on carbon-nitrogen (but not peptide) bonds"/>
    <property type="evidence" value="ECO:0007669"/>
    <property type="project" value="InterPro"/>
</dbReference>
<proteinExistence type="predicted"/>
<evidence type="ECO:0000313" key="4">
    <source>
        <dbReference type="EMBL" id="KPU45353.1"/>
    </source>
</evidence>
<dbReference type="EC" id="3.5.1.-" evidence="4"/>
<protein>
    <submittedName>
        <fullName evidence="4">Peptidoglycan-N-acetylmuramic acid deacetylase PdaA</fullName>
        <ecNumber evidence="4">3.5.1.-</ecNumber>
    </submittedName>
</protein>
<reference evidence="4 5" key="1">
    <citation type="submission" date="2015-09" db="EMBL/GenBank/DDBJ databases">
        <title>Genome sequence of Oxobacter pfennigii DSM 3222.</title>
        <authorList>
            <person name="Poehlein A."/>
            <person name="Bengelsdorf F.R."/>
            <person name="Schiel-Bengelsdorf B."/>
            <person name="Duerre P."/>
            <person name="Daniel R."/>
        </authorList>
    </citation>
    <scope>NUCLEOTIDE SEQUENCE [LARGE SCALE GENOMIC DNA]</scope>
    <source>
        <strain evidence="4 5">DSM 3222</strain>
    </source>
</reference>
<comment type="caution">
    <text evidence="4">The sequence shown here is derived from an EMBL/GenBank/DDBJ whole genome shotgun (WGS) entry which is preliminary data.</text>
</comment>
<feature type="domain" description="NodB homology" evidence="3">
    <location>
        <begin position="129"/>
        <end position="310"/>
    </location>
</feature>
<dbReference type="InterPro" id="IPR050248">
    <property type="entry name" value="Polysacc_deacetylase_ArnD"/>
</dbReference>
<evidence type="ECO:0000256" key="2">
    <source>
        <dbReference type="SAM" id="SignalP"/>
    </source>
</evidence>
<keyword evidence="2" id="KW-0732">Signal</keyword>
<dbReference type="PANTHER" id="PTHR10587:SF78">
    <property type="entry name" value="PEPTIDOGLYCAN-N-ACETYLMURAMIC ACID DEACETYLASE PDAA"/>
    <property type="match status" value="1"/>
</dbReference>
<accession>A0A0P8X3I9</accession>
<dbReference type="Pfam" id="PF01522">
    <property type="entry name" value="Polysacc_deac_1"/>
    <property type="match status" value="1"/>
</dbReference>
<organism evidence="4 5">
    <name type="scientific">Oxobacter pfennigii</name>
    <dbReference type="NCBI Taxonomy" id="36849"/>
    <lineage>
        <taxon>Bacteria</taxon>
        <taxon>Bacillati</taxon>
        <taxon>Bacillota</taxon>
        <taxon>Clostridia</taxon>
        <taxon>Eubacteriales</taxon>
        <taxon>Clostridiaceae</taxon>
        <taxon>Oxobacter</taxon>
    </lineage>
</organism>
<dbReference type="InterPro" id="IPR014235">
    <property type="entry name" value="Spore_PdaA"/>
</dbReference>
<dbReference type="NCBIfam" id="TIGR02884">
    <property type="entry name" value="spore_pdaA"/>
    <property type="match status" value="1"/>
</dbReference>
<name>A0A0P8X3I9_9CLOT</name>
<dbReference type="STRING" id="36849.OXPF_10480"/>
<evidence type="ECO:0000256" key="1">
    <source>
        <dbReference type="SAM" id="MobiDB-lite"/>
    </source>
</evidence>
<feature type="signal peptide" evidence="2">
    <location>
        <begin position="1"/>
        <end position="18"/>
    </location>
</feature>
<feature type="region of interest" description="Disordered" evidence="1">
    <location>
        <begin position="46"/>
        <end position="71"/>
    </location>
</feature>
<dbReference type="GO" id="GO:0016020">
    <property type="term" value="C:membrane"/>
    <property type="evidence" value="ECO:0007669"/>
    <property type="project" value="TreeGrafter"/>
</dbReference>
<dbReference type="SUPFAM" id="SSF88713">
    <property type="entry name" value="Glycoside hydrolase/deacetylase"/>
    <property type="match status" value="1"/>
</dbReference>
<dbReference type="Proteomes" id="UP000050326">
    <property type="component" value="Unassembled WGS sequence"/>
</dbReference>
<evidence type="ECO:0000313" key="5">
    <source>
        <dbReference type="Proteomes" id="UP000050326"/>
    </source>
</evidence>
<gene>
    <name evidence="4" type="primary">pdaA_1</name>
    <name evidence="4" type="ORF">OXPF_10480</name>
</gene>
<dbReference type="CDD" id="cd10948">
    <property type="entry name" value="CE4_BsPdaA_like"/>
    <property type="match status" value="1"/>
</dbReference>
<feature type="compositionally biased region" description="Low complexity" evidence="1">
    <location>
        <begin position="61"/>
        <end position="71"/>
    </location>
</feature>
<dbReference type="AlphaFoldDB" id="A0A0P8X3I9"/>
<dbReference type="EMBL" id="LKET01000024">
    <property type="protein sequence ID" value="KPU45353.1"/>
    <property type="molecule type" value="Genomic_DNA"/>
</dbReference>